<dbReference type="AlphaFoldDB" id="A0A7X1ZFY7"/>
<gene>
    <name evidence="2" type="ORF">GHC57_14925</name>
</gene>
<keyword evidence="3" id="KW-1185">Reference proteome</keyword>
<dbReference type="RefSeq" id="WP_153345670.1">
    <property type="nucleotide sequence ID" value="NZ_WIVE01000056.1"/>
</dbReference>
<comment type="caution">
    <text evidence="2">The sequence shown here is derived from an EMBL/GenBank/DDBJ whole genome shotgun (WGS) entry which is preliminary data.</text>
</comment>
<accession>A0A7X1ZFY7</accession>
<proteinExistence type="predicted"/>
<name>A0A7X1ZFY7_9PROT</name>
<evidence type="ECO:0000313" key="2">
    <source>
        <dbReference type="EMBL" id="MQX37811.1"/>
    </source>
</evidence>
<feature type="compositionally biased region" description="Polar residues" evidence="1">
    <location>
        <begin position="70"/>
        <end position="88"/>
    </location>
</feature>
<evidence type="ECO:0000256" key="1">
    <source>
        <dbReference type="SAM" id="MobiDB-lite"/>
    </source>
</evidence>
<sequence length="88" mass="8893">MTAPPPDDSSAALTRAAQEHVAALQFALADLRVRAARGYARGMGHRLDALMQAIAAAEAACLSVKAPPSATESASARPTSGPGSSLVH</sequence>
<dbReference type="Proteomes" id="UP000434582">
    <property type="component" value="Unassembled WGS sequence"/>
</dbReference>
<organism evidence="2 3">
    <name type="scientific">Roseospira navarrensis</name>
    <dbReference type="NCBI Taxonomy" id="140058"/>
    <lineage>
        <taxon>Bacteria</taxon>
        <taxon>Pseudomonadati</taxon>
        <taxon>Pseudomonadota</taxon>
        <taxon>Alphaproteobacteria</taxon>
        <taxon>Rhodospirillales</taxon>
        <taxon>Rhodospirillaceae</taxon>
        <taxon>Roseospira</taxon>
    </lineage>
</organism>
<reference evidence="2 3" key="1">
    <citation type="submission" date="2019-10" db="EMBL/GenBank/DDBJ databases">
        <title>Draft whole-genome sequence of the purple nonsulfur photosynthetic bacterium Roseospira navarrensis DSM 15114.</title>
        <authorList>
            <person name="Kyndt J.A."/>
            <person name="Meyer T.E."/>
        </authorList>
    </citation>
    <scope>NUCLEOTIDE SEQUENCE [LARGE SCALE GENOMIC DNA]</scope>
    <source>
        <strain evidence="2 3">DSM 15114</strain>
    </source>
</reference>
<dbReference type="EMBL" id="WIVE01000056">
    <property type="protein sequence ID" value="MQX37811.1"/>
    <property type="molecule type" value="Genomic_DNA"/>
</dbReference>
<protein>
    <submittedName>
        <fullName evidence="2">Uncharacterized protein</fullName>
    </submittedName>
</protein>
<evidence type="ECO:0000313" key="3">
    <source>
        <dbReference type="Proteomes" id="UP000434582"/>
    </source>
</evidence>
<feature type="region of interest" description="Disordered" evidence="1">
    <location>
        <begin position="66"/>
        <end position="88"/>
    </location>
</feature>